<proteinExistence type="predicted"/>
<reference evidence="5 6" key="1">
    <citation type="submission" date="2018-01" db="EMBL/GenBank/DDBJ databases">
        <title>Superficieibacter electus gen. nov., sp. nov., an extended-spectrum beta-lactamase possessing member of the Enterobacteriaceae family, isolated from intensive care unit surfaces.</title>
        <authorList>
            <person name="Potter R.F."/>
            <person name="D'Souza A.W."/>
        </authorList>
    </citation>
    <scope>NUCLEOTIDE SEQUENCE [LARGE SCALE GENOMIC DNA]</scope>
    <source>
        <strain evidence="4 6">BP-1</strain>
        <strain evidence="3 5">BP-2</strain>
    </source>
</reference>
<keyword evidence="5" id="KW-1185">Reference proteome</keyword>
<dbReference type="Pfam" id="PF12528">
    <property type="entry name" value="T2SSppdC"/>
    <property type="match status" value="1"/>
</dbReference>
<dbReference type="NCBIfam" id="NF007660">
    <property type="entry name" value="PRK10332.1"/>
    <property type="match status" value="1"/>
</dbReference>
<feature type="domain" description="Prepilin peptidase dependent protein C-like C-terminal" evidence="2">
    <location>
        <begin position="33"/>
        <end position="104"/>
    </location>
</feature>
<dbReference type="Proteomes" id="UP000247005">
    <property type="component" value="Unassembled WGS sequence"/>
</dbReference>
<dbReference type="OrthoDB" id="6561530at2"/>
<dbReference type="EMBL" id="PQGE01000004">
    <property type="protein sequence ID" value="POP46322.1"/>
    <property type="molecule type" value="Genomic_DNA"/>
</dbReference>
<dbReference type="EMBL" id="PQGD01000004">
    <property type="protein sequence ID" value="POP49792.1"/>
    <property type="molecule type" value="Genomic_DNA"/>
</dbReference>
<organism evidence="4 6">
    <name type="scientific">Superficieibacter electus</name>
    <dbReference type="NCBI Taxonomy" id="2022662"/>
    <lineage>
        <taxon>Bacteria</taxon>
        <taxon>Pseudomonadati</taxon>
        <taxon>Pseudomonadota</taxon>
        <taxon>Gammaproteobacteria</taxon>
        <taxon>Enterobacterales</taxon>
        <taxon>Enterobacteriaceae</taxon>
        <taxon>Superficieibacter</taxon>
    </lineage>
</organism>
<dbReference type="RefSeq" id="WP_103675189.1">
    <property type="nucleotide sequence ID" value="NZ_PQGD01000004.1"/>
</dbReference>
<gene>
    <name evidence="4" type="ORF">CHU32_06080</name>
    <name evidence="3" type="ORF">CHU33_06065</name>
</gene>
<dbReference type="AlphaFoldDB" id="A0A2P5GTB9"/>
<name>A0A2P5GTB9_9ENTR</name>
<dbReference type="InterPro" id="IPR022204">
    <property type="entry name" value="PpdC-like_C"/>
</dbReference>
<dbReference type="Proteomes" id="UP000237073">
    <property type="component" value="Unassembled WGS sequence"/>
</dbReference>
<comment type="caution">
    <text evidence="4">The sequence shown here is derived from an EMBL/GenBank/DDBJ whole genome shotgun (WGS) entry which is preliminary data.</text>
</comment>
<dbReference type="InterPro" id="IPR012902">
    <property type="entry name" value="N_methyl_site"/>
</dbReference>
<evidence type="ECO:0000313" key="6">
    <source>
        <dbReference type="Proteomes" id="UP000247005"/>
    </source>
</evidence>
<sequence length="107" mass="12130">MPCSMNKQKGFSLPEVLLAMALMILVVTALAGYHRALVDGAATLSQYRQLWRSAWQQTQRYPRPVDDGWRVNRMQTTRQRCVSISVIITTPVGKQGQMTRLHCPVSQ</sequence>
<comment type="subcellular location">
    <subcellularLocation>
        <location evidence="1">Membrane</location>
        <topology evidence="1">Single-pass membrane protein</topology>
    </subcellularLocation>
</comment>
<accession>A0A2P5GTB9</accession>
<evidence type="ECO:0000313" key="5">
    <source>
        <dbReference type="Proteomes" id="UP000237073"/>
    </source>
</evidence>
<dbReference type="Pfam" id="PF07963">
    <property type="entry name" value="N_methyl"/>
    <property type="match status" value="1"/>
</dbReference>
<evidence type="ECO:0000313" key="3">
    <source>
        <dbReference type="EMBL" id="POP46322.1"/>
    </source>
</evidence>
<evidence type="ECO:0000259" key="2">
    <source>
        <dbReference type="Pfam" id="PF12528"/>
    </source>
</evidence>
<dbReference type="NCBIfam" id="TIGR02532">
    <property type="entry name" value="IV_pilin_GFxxxE"/>
    <property type="match status" value="1"/>
</dbReference>
<protein>
    <submittedName>
        <fullName evidence="4">Prepilin-type cleavage/methylation domain-containing protein</fullName>
    </submittedName>
</protein>
<dbReference type="PROSITE" id="PS00409">
    <property type="entry name" value="PROKAR_NTER_METHYL"/>
    <property type="match status" value="1"/>
</dbReference>
<evidence type="ECO:0000256" key="1">
    <source>
        <dbReference type="ARBA" id="ARBA00004167"/>
    </source>
</evidence>
<evidence type="ECO:0000313" key="4">
    <source>
        <dbReference type="EMBL" id="POP49792.1"/>
    </source>
</evidence>
<dbReference type="GO" id="GO:0016020">
    <property type="term" value="C:membrane"/>
    <property type="evidence" value="ECO:0007669"/>
    <property type="project" value="UniProtKB-SubCell"/>
</dbReference>